<comment type="function">
    <text evidence="1 12">Catalyzes the condensation of (S)-aspartate-beta-semialdehyde [(S)-ASA] and pyruvate to 4-hydroxy-tetrahydrodipicolinate (HTPA).</text>
</comment>
<keyword evidence="5 12" id="KW-0963">Cytoplasm</keyword>
<evidence type="ECO:0000256" key="12">
    <source>
        <dbReference type="HAMAP-Rule" id="MF_00418"/>
    </source>
</evidence>
<dbReference type="InterPro" id="IPR002220">
    <property type="entry name" value="DapA-like"/>
</dbReference>
<dbReference type="PANTHER" id="PTHR12128:SF66">
    <property type="entry name" value="4-HYDROXY-2-OXOGLUTARATE ALDOLASE, MITOCHONDRIAL"/>
    <property type="match status" value="1"/>
</dbReference>
<accession>A0A523W7Q1</accession>
<comment type="caution">
    <text evidence="12">Lacks conserved residue(s) required for the propagation of feature annotation.</text>
</comment>
<dbReference type="HAMAP" id="MF_00418">
    <property type="entry name" value="DapA"/>
    <property type="match status" value="1"/>
</dbReference>
<comment type="caution">
    <text evidence="15">The sequence shown here is derived from an EMBL/GenBank/DDBJ whole genome shotgun (WGS) entry which is preliminary data.</text>
</comment>
<evidence type="ECO:0000256" key="4">
    <source>
        <dbReference type="ARBA" id="ARBA00012086"/>
    </source>
</evidence>
<organism evidence="15 16">
    <name type="scientific">Aerophobetes bacterium</name>
    <dbReference type="NCBI Taxonomy" id="2030807"/>
    <lineage>
        <taxon>Bacteria</taxon>
        <taxon>Candidatus Aerophobota</taxon>
    </lineage>
</organism>
<feature type="active site" description="Schiff-base intermediate with substrate" evidence="12 14">
    <location>
        <position position="165"/>
    </location>
</feature>
<sequence length="301" mass="32846">MEREQLRGIIPAIITPFTPEGEVDLKGLEGLTEYLISKGVHGIMCTGGNGEFCHLLKEEKSMVVETIAETIQGKIPVIAGTAACGTKETIILTQEAQEAGAQAAIITPPYYFRLPDDSLYEHYKTVVSNVNIPVIVYNNPLYTGNDLTPLVIQRLAEVKGIIGLKQSNPDLGQLVEIIRLAGNKIAILTGIDSQFYPSLCVGAKGIFSTAACIVPSQMVELYQAFEEESYENAFKIHTKLQSLNRFLEYEPGYVSPCKEALKMLGLAGGPVRLPLPSIDSRQKKQIGQVLKELGLLPKEGQ</sequence>
<proteinExistence type="inferred from homology"/>
<dbReference type="InterPro" id="IPR013785">
    <property type="entry name" value="Aldolase_TIM"/>
</dbReference>
<dbReference type="GO" id="GO:0009089">
    <property type="term" value="P:lysine biosynthetic process via diaminopimelate"/>
    <property type="evidence" value="ECO:0007669"/>
    <property type="project" value="UniProtKB-UniRule"/>
</dbReference>
<name>A0A523W7Q1_UNCAE</name>
<evidence type="ECO:0000256" key="11">
    <source>
        <dbReference type="ARBA" id="ARBA00047836"/>
    </source>
</evidence>
<reference evidence="15 16" key="1">
    <citation type="submission" date="2019-03" db="EMBL/GenBank/DDBJ databases">
        <title>Metabolic potential of uncultured bacteria and archaea associated with petroleum seepage in deep-sea sediments.</title>
        <authorList>
            <person name="Dong X."/>
            <person name="Hubert C."/>
        </authorList>
    </citation>
    <scope>NUCLEOTIDE SEQUENCE [LARGE SCALE GENOMIC DNA]</scope>
    <source>
        <strain evidence="15">E29_bin52</strain>
    </source>
</reference>
<comment type="subunit">
    <text evidence="12">Homotetramer; dimer of dimers.</text>
</comment>
<evidence type="ECO:0000256" key="3">
    <source>
        <dbReference type="ARBA" id="ARBA00007592"/>
    </source>
</evidence>
<dbReference type="UniPathway" id="UPA00034">
    <property type="reaction ID" value="UER00017"/>
</dbReference>
<dbReference type="Pfam" id="PF00701">
    <property type="entry name" value="DHDPS"/>
    <property type="match status" value="1"/>
</dbReference>
<dbReference type="NCBIfam" id="TIGR00674">
    <property type="entry name" value="dapA"/>
    <property type="match status" value="1"/>
</dbReference>
<evidence type="ECO:0000256" key="8">
    <source>
        <dbReference type="ARBA" id="ARBA00023154"/>
    </source>
</evidence>
<evidence type="ECO:0000313" key="16">
    <source>
        <dbReference type="Proteomes" id="UP000319130"/>
    </source>
</evidence>
<dbReference type="GO" id="GO:0005737">
    <property type="term" value="C:cytoplasm"/>
    <property type="evidence" value="ECO:0007669"/>
    <property type="project" value="UniProtKB-SubCell"/>
</dbReference>
<gene>
    <name evidence="12 15" type="primary">dapA</name>
    <name evidence="15" type="ORF">E3J48_03215</name>
</gene>
<evidence type="ECO:0000256" key="13">
    <source>
        <dbReference type="PIRNR" id="PIRNR001365"/>
    </source>
</evidence>
<dbReference type="CDD" id="cd00408">
    <property type="entry name" value="DHDPS-like"/>
    <property type="match status" value="1"/>
</dbReference>
<protein>
    <recommendedName>
        <fullName evidence="4 12">4-hydroxy-tetrahydrodipicolinate synthase</fullName>
        <shortName evidence="12">HTPA synthase</shortName>
        <ecNumber evidence="4 12">4.3.3.7</ecNumber>
    </recommendedName>
</protein>
<evidence type="ECO:0000256" key="10">
    <source>
        <dbReference type="ARBA" id="ARBA00023270"/>
    </source>
</evidence>
<dbReference type="AlphaFoldDB" id="A0A523W7Q1"/>
<comment type="pathway">
    <text evidence="2 12">Amino-acid biosynthesis; L-lysine biosynthesis via DAP pathway; (S)-tetrahydrodipicolinate from L-aspartate: step 3/4.</text>
</comment>
<comment type="subcellular location">
    <subcellularLocation>
        <location evidence="12">Cytoplasm</location>
    </subcellularLocation>
</comment>
<keyword evidence="10 12" id="KW-0704">Schiff base</keyword>
<dbReference type="SMART" id="SM01130">
    <property type="entry name" value="DHDPS"/>
    <property type="match status" value="1"/>
</dbReference>
<feature type="active site" description="Proton donor/acceptor" evidence="12 14">
    <location>
        <position position="137"/>
    </location>
</feature>
<comment type="similarity">
    <text evidence="3 12 13">Belongs to the DapA family.</text>
</comment>
<feature type="site" description="Part of a proton relay during catalysis" evidence="12">
    <location>
        <position position="111"/>
    </location>
</feature>
<keyword evidence="8 12" id="KW-0457">Lysine biosynthesis</keyword>
<evidence type="ECO:0000256" key="5">
    <source>
        <dbReference type="ARBA" id="ARBA00022490"/>
    </source>
</evidence>
<dbReference type="GO" id="GO:0008840">
    <property type="term" value="F:4-hydroxy-tetrahydrodipicolinate synthase activity"/>
    <property type="evidence" value="ECO:0007669"/>
    <property type="project" value="UniProtKB-UniRule"/>
</dbReference>
<dbReference type="SUPFAM" id="SSF51569">
    <property type="entry name" value="Aldolase"/>
    <property type="match status" value="1"/>
</dbReference>
<evidence type="ECO:0000256" key="1">
    <source>
        <dbReference type="ARBA" id="ARBA00003294"/>
    </source>
</evidence>
<dbReference type="InterPro" id="IPR005263">
    <property type="entry name" value="DapA"/>
</dbReference>
<dbReference type="GO" id="GO:0019877">
    <property type="term" value="P:diaminopimelate biosynthetic process"/>
    <property type="evidence" value="ECO:0007669"/>
    <property type="project" value="UniProtKB-UniRule"/>
</dbReference>
<evidence type="ECO:0000256" key="7">
    <source>
        <dbReference type="ARBA" id="ARBA00022915"/>
    </source>
</evidence>
<dbReference type="PANTHER" id="PTHR12128">
    <property type="entry name" value="DIHYDRODIPICOLINATE SYNTHASE"/>
    <property type="match status" value="1"/>
</dbReference>
<dbReference type="PRINTS" id="PR00146">
    <property type="entry name" value="DHPICSNTHASE"/>
</dbReference>
<evidence type="ECO:0000256" key="6">
    <source>
        <dbReference type="ARBA" id="ARBA00022605"/>
    </source>
</evidence>
<comment type="catalytic activity">
    <reaction evidence="11 12">
        <text>L-aspartate 4-semialdehyde + pyruvate = (2S,4S)-4-hydroxy-2,3,4,5-tetrahydrodipicolinate + H2O + H(+)</text>
        <dbReference type="Rhea" id="RHEA:34171"/>
        <dbReference type="ChEBI" id="CHEBI:15361"/>
        <dbReference type="ChEBI" id="CHEBI:15377"/>
        <dbReference type="ChEBI" id="CHEBI:15378"/>
        <dbReference type="ChEBI" id="CHEBI:67139"/>
        <dbReference type="ChEBI" id="CHEBI:537519"/>
        <dbReference type="EC" id="4.3.3.7"/>
    </reaction>
</comment>
<dbReference type="Proteomes" id="UP000319130">
    <property type="component" value="Unassembled WGS sequence"/>
</dbReference>
<evidence type="ECO:0000256" key="14">
    <source>
        <dbReference type="PIRSR" id="PIRSR001365-1"/>
    </source>
</evidence>
<evidence type="ECO:0000256" key="2">
    <source>
        <dbReference type="ARBA" id="ARBA00005120"/>
    </source>
</evidence>
<dbReference type="PROSITE" id="PS00666">
    <property type="entry name" value="DHDPS_2"/>
    <property type="match status" value="1"/>
</dbReference>
<dbReference type="PIRSF" id="PIRSF001365">
    <property type="entry name" value="DHDPS"/>
    <property type="match status" value="1"/>
</dbReference>
<dbReference type="EMBL" id="SOIZ01000133">
    <property type="protein sequence ID" value="TET63043.1"/>
    <property type="molecule type" value="Genomic_DNA"/>
</dbReference>
<dbReference type="InterPro" id="IPR020625">
    <property type="entry name" value="Schiff_base-form_aldolases_AS"/>
</dbReference>
<keyword evidence="9 12" id="KW-0456">Lyase</keyword>
<evidence type="ECO:0000256" key="9">
    <source>
        <dbReference type="ARBA" id="ARBA00023239"/>
    </source>
</evidence>
<comment type="caution">
    <text evidence="12">Was originally thought to be a dihydrodipicolinate synthase (DHDPS), catalyzing the condensation of (S)-aspartate-beta-semialdehyde [(S)-ASA] and pyruvate to dihydrodipicolinate (DHDP). However, it was shown in E.coli that the product of the enzymatic reaction is not dihydrodipicolinate but in fact (4S)-4-hydroxy-2,3,4,5-tetrahydro-(2S)-dipicolinic acid (HTPA), and that the consecutive dehydration reaction leading to DHDP is not spontaneous but catalyzed by DapB.</text>
</comment>
<keyword evidence="6 12" id="KW-0028">Amino-acid biosynthesis</keyword>
<dbReference type="EC" id="4.3.3.7" evidence="4 12"/>
<keyword evidence="7 12" id="KW-0220">Diaminopimelate biosynthesis</keyword>
<dbReference type="Gene3D" id="3.20.20.70">
    <property type="entry name" value="Aldolase class I"/>
    <property type="match status" value="1"/>
</dbReference>
<evidence type="ECO:0000313" key="15">
    <source>
        <dbReference type="EMBL" id="TET63043.1"/>
    </source>
</evidence>